<evidence type="ECO:0000313" key="2">
    <source>
        <dbReference type="EMBL" id="ABL87491.1"/>
    </source>
</evidence>
<dbReference type="GO" id="GO:0006508">
    <property type="term" value="P:proteolysis"/>
    <property type="evidence" value="ECO:0007669"/>
    <property type="project" value="InterPro"/>
</dbReference>
<dbReference type="EMBL" id="CP000504">
    <property type="protein sequence ID" value="ABL87491.1"/>
    <property type="molecule type" value="Genomic_DNA"/>
</dbReference>
<keyword evidence="3" id="KW-1185">Reference proteome</keyword>
<dbReference type="PANTHER" id="PTHR43666:SF1">
    <property type="entry name" value="CONSERVED PROTEIN"/>
    <property type="match status" value="1"/>
</dbReference>
<dbReference type="GO" id="GO:0008237">
    <property type="term" value="F:metallopeptidase activity"/>
    <property type="evidence" value="ECO:0007669"/>
    <property type="project" value="InterPro"/>
</dbReference>
<name>A1RRA9_PYRIL</name>
<dbReference type="KEGG" id="pis:Pisl_0313"/>
<evidence type="ECO:0000313" key="3">
    <source>
        <dbReference type="Proteomes" id="UP000002595"/>
    </source>
</evidence>
<dbReference type="SUPFAM" id="SSF111283">
    <property type="entry name" value="Putative modulator of DNA gyrase, PmbA/TldD"/>
    <property type="match status" value="1"/>
</dbReference>
<gene>
    <name evidence="2" type="ordered locus">Pisl_0313</name>
</gene>
<protein>
    <submittedName>
        <fullName evidence="2">Peptidase U62, modulator of DNA gyrase</fullName>
    </submittedName>
</protein>
<dbReference type="RefSeq" id="WP_011762068.1">
    <property type="nucleotide sequence ID" value="NC_008701.1"/>
</dbReference>
<feature type="domain" description="Metalloprotease TldD/E C-terminal" evidence="1">
    <location>
        <begin position="201"/>
        <end position="427"/>
    </location>
</feature>
<sequence length="428" mass="47449">MMLLKLIRERVDEAAVVKTVVENYMARFANNEITVFKNWTIENTYLYLAKGRKTTFLSATGSLSVDQVEKAISRLMSLPEDPLYVPVGGPKPSDYSEPPEDFEKIPDLVKKAIDAAEGVERNAGVIHLTYTKAWYEDTTGREGSYSVNRVYMTVRSFLGELSATGAIAGRRLSEIRAEAVGRENSQILSLARGLPHIRVESGVVDLVLSPLVLGHLIGQVVQMWANGLEILSGSSRYSKEDLGKEAASPLLTVVEKTYDPSVYGYVPFDFEGITPRLVEVYKRGILGGFIHNRRTANAFGTESTGHALYGWARPAAGHIDIAPGDGPRELDALFLDLKNGFYIHNNWYTRYQNVKTGQFSTVGRDIALQIKNGKPAAVVKYIRIADTLENVVKNVAELSKEARQIYWWDMPVPSTAPYAVLRNIGVTT</sequence>
<dbReference type="STRING" id="384616.Pisl_0313"/>
<reference evidence="2" key="1">
    <citation type="submission" date="2006-12" db="EMBL/GenBank/DDBJ databases">
        <title>Complete sequence of Pyrobaculum islandicum DSM 4184.</title>
        <authorList>
            <person name="Copeland A."/>
            <person name="Lucas S."/>
            <person name="Lapidus A."/>
            <person name="Barry K."/>
            <person name="Detter J.C."/>
            <person name="Glavina del Rio T."/>
            <person name="Dalin E."/>
            <person name="Tice H."/>
            <person name="Pitluck S."/>
            <person name="Meincke L."/>
            <person name="Brettin T."/>
            <person name="Bruce D."/>
            <person name="Han C."/>
            <person name="Tapia R."/>
            <person name="Gilna P."/>
            <person name="Schmutz J."/>
            <person name="Larimer F."/>
            <person name="Land M."/>
            <person name="Hauser L."/>
            <person name="Kyrpides N."/>
            <person name="Mikhailova N."/>
            <person name="Cozen A.E."/>
            <person name="Fitz-Gibbon S.T."/>
            <person name="House C.H."/>
            <person name="Saltikov C."/>
            <person name="Lowe T."/>
            <person name="Richardson P."/>
        </authorList>
    </citation>
    <scope>NUCLEOTIDE SEQUENCE [LARGE SCALE GENOMIC DNA]</scope>
    <source>
        <strain evidence="2">DSM 4184</strain>
    </source>
</reference>
<dbReference type="GeneID" id="4617263"/>
<evidence type="ECO:0000259" key="1">
    <source>
        <dbReference type="Pfam" id="PF19289"/>
    </source>
</evidence>
<organism evidence="2 3">
    <name type="scientific">Pyrobaculum islandicum (strain DSM 4184 / JCM 9189 / GEO3)</name>
    <dbReference type="NCBI Taxonomy" id="384616"/>
    <lineage>
        <taxon>Archaea</taxon>
        <taxon>Thermoproteota</taxon>
        <taxon>Thermoprotei</taxon>
        <taxon>Thermoproteales</taxon>
        <taxon>Thermoproteaceae</taxon>
        <taxon>Pyrobaculum</taxon>
    </lineage>
</organism>
<dbReference type="Proteomes" id="UP000002595">
    <property type="component" value="Chromosome"/>
</dbReference>
<dbReference type="AlphaFoldDB" id="A1RRA9"/>
<dbReference type="InterPro" id="IPR045569">
    <property type="entry name" value="Metalloprtase-TldD/E_C"/>
</dbReference>
<dbReference type="PANTHER" id="PTHR43666">
    <property type="entry name" value="TLDD PROTEIN"/>
    <property type="match status" value="1"/>
</dbReference>
<proteinExistence type="predicted"/>
<dbReference type="Pfam" id="PF19289">
    <property type="entry name" value="PmbA_TldD_3rd"/>
    <property type="match status" value="1"/>
</dbReference>
<dbReference type="HOGENOM" id="CLU_026425_4_1_2"/>
<dbReference type="eggNOG" id="arCOG00322">
    <property type="taxonomic scope" value="Archaea"/>
</dbReference>
<dbReference type="InterPro" id="IPR036059">
    <property type="entry name" value="TldD/PmbA_sf"/>
</dbReference>
<accession>A1RRA9</accession>